<dbReference type="SUPFAM" id="SSF47413">
    <property type="entry name" value="lambda repressor-like DNA-binding domains"/>
    <property type="match status" value="1"/>
</dbReference>
<dbReference type="CDD" id="cd00093">
    <property type="entry name" value="HTH_XRE"/>
    <property type="match status" value="1"/>
</dbReference>
<dbReference type="SMART" id="SM00530">
    <property type="entry name" value="HTH_XRE"/>
    <property type="match status" value="1"/>
</dbReference>
<dbReference type="SUPFAM" id="SSF48452">
    <property type="entry name" value="TPR-like"/>
    <property type="match status" value="2"/>
</dbReference>
<dbReference type="EMBL" id="BNAU01000002">
    <property type="protein sequence ID" value="GHE91888.1"/>
    <property type="molecule type" value="Genomic_DNA"/>
</dbReference>
<dbReference type="Pfam" id="PF13424">
    <property type="entry name" value="TPR_12"/>
    <property type="match status" value="1"/>
</dbReference>
<evidence type="ECO:0000313" key="4">
    <source>
        <dbReference type="Proteomes" id="UP000605897"/>
    </source>
</evidence>
<dbReference type="SMART" id="SM00028">
    <property type="entry name" value="TPR"/>
    <property type="match status" value="3"/>
</dbReference>
<dbReference type="PANTHER" id="PTHR47691">
    <property type="entry name" value="REGULATOR-RELATED"/>
    <property type="match status" value="1"/>
</dbReference>
<dbReference type="PROSITE" id="PS50943">
    <property type="entry name" value="HTH_CROC1"/>
    <property type="match status" value="1"/>
</dbReference>
<gene>
    <name evidence="3" type="ORF">GCM10017786_25580</name>
</gene>
<dbReference type="InterPro" id="IPR019734">
    <property type="entry name" value="TPR_rpt"/>
</dbReference>
<evidence type="ECO:0000313" key="3">
    <source>
        <dbReference type="EMBL" id="GHE91888.1"/>
    </source>
</evidence>
<reference evidence="4" key="1">
    <citation type="journal article" date="2019" name="Int. J. Syst. Evol. Microbiol.">
        <title>The Global Catalogue of Microorganisms (GCM) 10K type strain sequencing project: providing services to taxonomists for standard genome sequencing and annotation.</title>
        <authorList>
            <consortium name="The Broad Institute Genomics Platform"/>
            <consortium name="The Broad Institute Genome Sequencing Center for Infectious Disease"/>
            <person name="Wu L."/>
            <person name="Ma J."/>
        </authorList>
    </citation>
    <scope>NUCLEOTIDE SEQUENCE [LARGE SCALE GENOMIC DNA]</scope>
    <source>
        <strain evidence="4">CGMCC 4.7677</strain>
    </source>
</reference>
<dbReference type="PANTHER" id="PTHR47691:SF3">
    <property type="entry name" value="HTH-TYPE TRANSCRIPTIONAL REGULATOR RV0890C-RELATED"/>
    <property type="match status" value="1"/>
</dbReference>
<dbReference type="SUPFAM" id="SSF52540">
    <property type="entry name" value="P-loop containing nucleoside triphosphate hydrolases"/>
    <property type="match status" value="1"/>
</dbReference>
<dbReference type="RefSeq" id="WP_191244713.1">
    <property type="nucleotide sequence ID" value="NZ_BNAU01000002.1"/>
</dbReference>
<dbReference type="InterPro" id="IPR011990">
    <property type="entry name" value="TPR-like_helical_dom_sf"/>
</dbReference>
<proteinExistence type="predicted"/>
<dbReference type="InterPro" id="IPR010982">
    <property type="entry name" value="Lambda_DNA-bd_dom_sf"/>
</dbReference>
<evidence type="ECO:0000259" key="2">
    <source>
        <dbReference type="PROSITE" id="PS50943"/>
    </source>
</evidence>
<dbReference type="InterPro" id="IPR027417">
    <property type="entry name" value="P-loop_NTPase"/>
</dbReference>
<dbReference type="Proteomes" id="UP000605897">
    <property type="component" value="Unassembled WGS sequence"/>
</dbReference>
<dbReference type="Gene3D" id="1.10.260.40">
    <property type="entry name" value="lambda repressor-like DNA-binding domains"/>
    <property type="match status" value="1"/>
</dbReference>
<sequence>MAVSETLDIGSPGEGPTFGELLLRHRRSARLTQADLAQASGVSVRALSDLERGRARAAQRRSTEALADALGLTGGAREDFLAAARDGRRRRSRPAPFAGPPPAAVPDLVGRDSELATLRRAATDALTVPSGVVVSLVGHPGVGKTALARTAAHLLAGEFPDGFLSVDLRGMDDQPVTPRAALDVLLRGLHVPAADIPATVAEQSALFRSLLAGRRVLVLLDNAADEAQVRPLLAVATGCLTLITCRRALAGLESARWLWLRPLETADASALVAAIAGPDRVRAEPEAAVELAELCGNLPLAVRIAGNRLASRPHWTIAYLVDQLRDENTRLAALSAGDLRVRSAFEMSHRRLSPAARMVFRRLAVIPGPDFGADLASVATGMATADVRAHIDELVDANLLQAGSVPGRYTFHDLIRLFARERLAAEEEAGSASTAMCSVLDHLLDTGIEAGRLFYPDALRDSVEASRFATREEAGAWLDAEAANWLAAQRIALARGKSRQVVDLARALHWFSDGRIQQLPWEEVFALGVEAARALGSRADEAVLLNFLGWARYYCLGDNEGGRAAHREALEIATEIGDRREQTWALGYLGSVLLRLGRPSEALDHVERAVGLADMDFWMGQGSIRNVLGKVLCAVGRPREALLVHREVLADTDRYRDDTNPFTYRFFRALTFQLMGRALTETGDWPGGAEAFGTARALFDEGGFTVAGAECAVQEGTAWREAGRLGRAEDCLRAALGVFTDVLTRWQRAQALVELVLVLEATERGVLAEEHRREALAVCEELGTEAAAELGKRLLGGVEPR</sequence>
<name>A0ABQ3IWA9_9PSEU</name>
<dbReference type="Pfam" id="PF13560">
    <property type="entry name" value="HTH_31"/>
    <property type="match status" value="1"/>
</dbReference>
<comment type="caution">
    <text evidence="3">The sequence shown here is derived from an EMBL/GenBank/DDBJ whole genome shotgun (WGS) entry which is preliminary data.</text>
</comment>
<keyword evidence="4" id="KW-1185">Reference proteome</keyword>
<feature type="region of interest" description="Disordered" evidence="1">
    <location>
        <begin position="85"/>
        <end position="108"/>
    </location>
</feature>
<dbReference type="Gene3D" id="3.40.50.300">
    <property type="entry name" value="P-loop containing nucleotide triphosphate hydrolases"/>
    <property type="match status" value="1"/>
</dbReference>
<dbReference type="PRINTS" id="PR00364">
    <property type="entry name" value="DISEASERSIST"/>
</dbReference>
<dbReference type="InterPro" id="IPR001387">
    <property type="entry name" value="Cro/C1-type_HTH"/>
</dbReference>
<organism evidence="3 4">
    <name type="scientific">Amycolatopsis deserti</name>
    <dbReference type="NCBI Taxonomy" id="185696"/>
    <lineage>
        <taxon>Bacteria</taxon>
        <taxon>Bacillati</taxon>
        <taxon>Actinomycetota</taxon>
        <taxon>Actinomycetes</taxon>
        <taxon>Pseudonocardiales</taxon>
        <taxon>Pseudonocardiaceae</taxon>
        <taxon>Amycolatopsis</taxon>
    </lineage>
</organism>
<protein>
    <recommendedName>
        <fullName evidence="2">HTH cro/C1-type domain-containing protein</fullName>
    </recommendedName>
</protein>
<dbReference type="Gene3D" id="1.25.40.10">
    <property type="entry name" value="Tetratricopeptide repeat domain"/>
    <property type="match status" value="2"/>
</dbReference>
<dbReference type="SMART" id="SM00382">
    <property type="entry name" value="AAA"/>
    <property type="match status" value="1"/>
</dbReference>
<accession>A0ABQ3IWA9</accession>
<feature type="domain" description="HTH cro/C1-type" evidence="2">
    <location>
        <begin position="22"/>
        <end position="77"/>
    </location>
</feature>
<dbReference type="InterPro" id="IPR003593">
    <property type="entry name" value="AAA+_ATPase"/>
</dbReference>
<evidence type="ECO:0000256" key="1">
    <source>
        <dbReference type="SAM" id="MobiDB-lite"/>
    </source>
</evidence>